<dbReference type="InterPro" id="IPR036291">
    <property type="entry name" value="NAD(P)-bd_dom_sf"/>
</dbReference>
<dbReference type="EMBL" id="BKAJ01000004">
    <property type="protein sequence ID" value="GEP53090.1"/>
    <property type="molecule type" value="Genomic_DNA"/>
</dbReference>
<comment type="caution">
    <text evidence="4">The sequence shown here is derived from an EMBL/GenBank/DDBJ whole genome shotgun (WGS) entry which is preliminary data.</text>
</comment>
<dbReference type="InterPro" id="IPR001509">
    <property type="entry name" value="Epimerase_deHydtase"/>
</dbReference>
<feature type="domain" description="NAD-dependent epimerase/dehydratase" evidence="3">
    <location>
        <begin position="4"/>
        <end position="242"/>
    </location>
</feature>
<sequence length="347" mass="37495">MNGVLVTGGAGFIGSHLVDHLVSAGEAVTVLDDFSTGTRDNLGLAGRSGRLRIVEGSVLDHRAIETAMRGCDRVFHLAVQCVRRSLGQPIANHEINATGTLLVLEQGRRQRISRFVYCSSSEVYGNCGDERLSEQDSHCKPVTVYGAAKLAGEYYASAYHQTYGLPAIIVRPFNSYGPREHSQGDLAEVIPRFVIRVLNGQSPVIFGSGANGRDFTYVTETARGIAMAGQADVLVGRTVNLAYGKMVTIREVAHAVAHACGRPDLEPVFIEPRPGDVIALQADTALARDVLGFSAAIDFAEGLRRYVDWFRQHHPDPASLLEAEVRNWQLPTDEAPKVVARSSSASA</sequence>
<evidence type="ECO:0000256" key="1">
    <source>
        <dbReference type="ARBA" id="ARBA00005125"/>
    </source>
</evidence>
<evidence type="ECO:0000256" key="2">
    <source>
        <dbReference type="ARBA" id="ARBA00007637"/>
    </source>
</evidence>
<keyword evidence="5" id="KW-1185">Reference proteome</keyword>
<dbReference type="Gene3D" id="3.40.50.720">
    <property type="entry name" value="NAD(P)-binding Rossmann-like Domain"/>
    <property type="match status" value="1"/>
</dbReference>
<dbReference type="AlphaFoldDB" id="A0A512N284"/>
<proteinExistence type="inferred from homology"/>
<dbReference type="PANTHER" id="PTHR43000">
    <property type="entry name" value="DTDP-D-GLUCOSE 4,6-DEHYDRATASE-RELATED"/>
    <property type="match status" value="1"/>
</dbReference>
<dbReference type="Pfam" id="PF01370">
    <property type="entry name" value="Epimerase"/>
    <property type="match status" value="1"/>
</dbReference>
<protein>
    <submittedName>
        <fullName evidence="4">Epimerase</fullName>
    </submittedName>
</protein>
<organism evidence="4 5">
    <name type="scientific">Reyranella soli</name>
    <dbReference type="NCBI Taxonomy" id="1230389"/>
    <lineage>
        <taxon>Bacteria</taxon>
        <taxon>Pseudomonadati</taxon>
        <taxon>Pseudomonadota</taxon>
        <taxon>Alphaproteobacteria</taxon>
        <taxon>Hyphomicrobiales</taxon>
        <taxon>Reyranellaceae</taxon>
        <taxon>Reyranella</taxon>
    </lineage>
</organism>
<evidence type="ECO:0000259" key="3">
    <source>
        <dbReference type="Pfam" id="PF01370"/>
    </source>
</evidence>
<accession>A0A512N284</accession>
<gene>
    <name evidence="4" type="ORF">RSO01_02560</name>
</gene>
<evidence type="ECO:0000313" key="4">
    <source>
        <dbReference type="EMBL" id="GEP53090.1"/>
    </source>
</evidence>
<evidence type="ECO:0000313" key="5">
    <source>
        <dbReference type="Proteomes" id="UP000321058"/>
    </source>
</evidence>
<dbReference type="SUPFAM" id="SSF51735">
    <property type="entry name" value="NAD(P)-binding Rossmann-fold domains"/>
    <property type="match status" value="1"/>
</dbReference>
<comment type="pathway">
    <text evidence="1">Bacterial outer membrane biogenesis; LPS O-antigen biosynthesis.</text>
</comment>
<reference evidence="4 5" key="1">
    <citation type="submission" date="2019-07" db="EMBL/GenBank/DDBJ databases">
        <title>Whole genome shotgun sequence of Reyranella soli NBRC 108950.</title>
        <authorList>
            <person name="Hosoyama A."/>
            <person name="Uohara A."/>
            <person name="Ohji S."/>
            <person name="Ichikawa N."/>
        </authorList>
    </citation>
    <scope>NUCLEOTIDE SEQUENCE [LARGE SCALE GENOMIC DNA]</scope>
    <source>
        <strain evidence="4 5">NBRC 108950</strain>
    </source>
</reference>
<name>A0A512N284_9HYPH</name>
<dbReference type="Proteomes" id="UP000321058">
    <property type="component" value="Unassembled WGS sequence"/>
</dbReference>
<dbReference type="OrthoDB" id="9801785at2"/>
<comment type="similarity">
    <text evidence="2">Belongs to the NAD(P)-dependent epimerase/dehydratase family.</text>
</comment>
<dbReference type="RefSeq" id="WP_147145358.1">
    <property type="nucleotide sequence ID" value="NZ_BKAJ01000004.1"/>
</dbReference>
<dbReference type="Gene3D" id="3.90.25.10">
    <property type="entry name" value="UDP-galactose 4-epimerase, domain 1"/>
    <property type="match status" value="1"/>
</dbReference>